<name>A0ABV6MBV5_9ACTN</name>
<dbReference type="RefSeq" id="WP_377257799.1">
    <property type="nucleotide sequence ID" value="NZ_JBHLUH010000068.1"/>
</dbReference>
<dbReference type="InterPro" id="IPR007016">
    <property type="entry name" value="O-antigen_ligase-rel_domated"/>
</dbReference>
<dbReference type="InterPro" id="IPR051533">
    <property type="entry name" value="WaaL-like"/>
</dbReference>
<keyword evidence="4 5" id="KW-0472">Membrane</keyword>
<dbReference type="Proteomes" id="UP001589867">
    <property type="component" value="Unassembled WGS sequence"/>
</dbReference>
<evidence type="ECO:0000256" key="4">
    <source>
        <dbReference type="ARBA" id="ARBA00023136"/>
    </source>
</evidence>
<feature type="transmembrane region" description="Helical" evidence="5">
    <location>
        <begin position="423"/>
        <end position="442"/>
    </location>
</feature>
<evidence type="ECO:0000256" key="5">
    <source>
        <dbReference type="SAM" id="Phobius"/>
    </source>
</evidence>
<feature type="transmembrane region" description="Helical" evidence="5">
    <location>
        <begin position="358"/>
        <end position="387"/>
    </location>
</feature>
<feature type="transmembrane region" description="Helical" evidence="5">
    <location>
        <begin position="121"/>
        <end position="141"/>
    </location>
</feature>
<keyword evidence="7" id="KW-0436">Ligase</keyword>
<dbReference type="Pfam" id="PF04932">
    <property type="entry name" value="Wzy_C"/>
    <property type="match status" value="1"/>
</dbReference>
<dbReference type="PANTHER" id="PTHR37422">
    <property type="entry name" value="TEICHURONIC ACID BIOSYNTHESIS PROTEIN TUAE"/>
    <property type="match status" value="1"/>
</dbReference>
<gene>
    <name evidence="7" type="ORF">ACFFIA_31505</name>
</gene>
<evidence type="ECO:0000259" key="6">
    <source>
        <dbReference type="Pfam" id="PF04932"/>
    </source>
</evidence>
<comment type="caution">
    <text evidence="7">The sequence shown here is derived from an EMBL/GenBank/DDBJ whole genome shotgun (WGS) entry which is preliminary data.</text>
</comment>
<protein>
    <submittedName>
        <fullName evidence="7">O-antigen ligase family protein</fullName>
    </submittedName>
</protein>
<dbReference type="PANTHER" id="PTHR37422:SF23">
    <property type="entry name" value="TEICHURONIC ACID BIOSYNTHESIS PROTEIN TUAE"/>
    <property type="match status" value="1"/>
</dbReference>
<feature type="transmembrane region" description="Helical" evidence="5">
    <location>
        <begin position="153"/>
        <end position="173"/>
    </location>
</feature>
<evidence type="ECO:0000256" key="3">
    <source>
        <dbReference type="ARBA" id="ARBA00022989"/>
    </source>
</evidence>
<feature type="transmembrane region" description="Helical" evidence="5">
    <location>
        <begin position="261"/>
        <end position="278"/>
    </location>
</feature>
<feature type="transmembrane region" description="Helical" evidence="5">
    <location>
        <begin position="211"/>
        <end position="229"/>
    </location>
</feature>
<feature type="transmembrane region" description="Helical" evidence="5">
    <location>
        <begin position="57"/>
        <end position="77"/>
    </location>
</feature>
<accession>A0ABV6MBV5</accession>
<evidence type="ECO:0000313" key="8">
    <source>
        <dbReference type="Proteomes" id="UP001589867"/>
    </source>
</evidence>
<feature type="transmembrane region" description="Helical" evidence="5">
    <location>
        <begin position="285"/>
        <end position="302"/>
    </location>
</feature>
<feature type="transmembrane region" description="Helical" evidence="5">
    <location>
        <begin position="236"/>
        <end position="255"/>
    </location>
</feature>
<feature type="transmembrane region" description="Helical" evidence="5">
    <location>
        <begin position="31"/>
        <end position="51"/>
    </location>
</feature>
<dbReference type="EMBL" id="JBHLUH010000068">
    <property type="protein sequence ID" value="MFC0532185.1"/>
    <property type="molecule type" value="Genomic_DNA"/>
</dbReference>
<dbReference type="GO" id="GO:0016874">
    <property type="term" value="F:ligase activity"/>
    <property type="evidence" value="ECO:0007669"/>
    <property type="project" value="UniProtKB-KW"/>
</dbReference>
<comment type="subcellular location">
    <subcellularLocation>
        <location evidence="1">Membrane</location>
        <topology evidence="1">Multi-pass membrane protein</topology>
    </subcellularLocation>
</comment>
<evidence type="ECO:0000313" key="7">
    <source>
        <dbReference type="EMBL" id="MFC0532185.1"/>
    </source>
</evidence>
<keyword evidence="8" id="KW-1185">Reference proteome</keyword>
<evidence type="ECO:0000256" key="2">
    <source>
        <dbReference type="ARBA" id="ARBA00022692"/>
    </source>
</evidence>
<proteinExistence type="predicted"/>
<organism evidence="7 8">
    <name type="scientific">Phytohabitans kaempferiae</name>
    <dbReference type="NCBI Taxonomy" id="1620943"/>
    <lineage>
        <taxon>Bacteria</taxon>
        <taxon>Bacillati</taxon>
        <taxon>Actinomycetota</taxon>
        <taxon>Actinomycetes</taxon>
        <taxon>Micromonosporales</taxon>
        <taxon>Micromonosporaceae</taxon>
    </lineage>
</organism>
<evidence type="ECO:0000256" key="1">
    <source>
        <dbReference type="ARBA" id="ARBA00004141"/>
    </source>
</evidence>
<keyword evidence="2 5" id="KW-0812">Transmembrane</keyword>
<reference evidence="7 8" key="1">
    <citation type="submission" date="2024-09" db="EMBL/GenBank/DDBJ databases">
        <authorList>
            <person name="Sun Q."/>
            <person name="Mori K."/>
        </authorList>
    </citation>
    <scope>NUCLEOTIDE SEQUENCE [LARGE SCALE GENOMIC DNA]</scope>
    <source>
        <strain evidence="7 8">TBRC 3947</strain>
    </source>
</reference>
<feature type="transmembrane region" description="Helical" evidence="5">
    <location>
        <begin position="89"/>
        <end position="109"/>
    </location>
</feature>
<sequence length="459" mass="50266">MTAAVHPVDLEPSLIAPRTYTTRRLRVRFDAAALVSLMVFLLYTLPATLIVPGLTFAGRPALIVGLVLFAWWILARISPWLTLVGPQPLRWACLFYMLSIMLAYLAGLLRGLPTLEANAQNFQMLITAEFLGVVLMAADGIPNWQRLSGVVRVLVWSGGFMAVVGLVQSLTAFDIAQYLTLPGLELKSDLADFQMRGDSGHFRIAGTATHYIEFSTVMAMCIPFGLHFARFAGHRLTRYAFGFVTLLMAAALPMAISRTGVVALAAALLVMFVAAWDWRTRYNMMFVGAAVVGALVILRPGLLGTLKAMFLWAGEDPSIEGRTQDYVYIAAWFAERPWLGRGPGTLIPDLYIILDNQWLMTLVTAGLVGVAALAALHITCISLATIALRRSERVEDRHLCAALISAQVVGILVGFTFDSLSFTTYTFTLALMSGLCGAVWRFTHPARTVRTSTVNRWGA</sequence>
<keyword evidence="3 5" id="KW-1133">Transmembrane helix</keyword>
<feature type="transmembrane region" description="Helical" evidence="5">
    <location>
        <begin position="399"/>
        <end position="417"/>
    </location>
</feature>
<feature type="domain" description="O-antigen ligase-related" evidence="6">
    <location>
        <begin position="244"/>
        <end position="373"/>
    </location>
</feature>